<dbReference type="InterPro" id="IPR000014">
    <property type="entry name" value="PAS"/>
</dbReference>
<organism evidence="4 5">
    <name type="scientific">Streptomyces nodosus</name>
    <dbReference type="NCBI Taxonomy" id="40318"/>
    <lineage>
        <taxon>Bacteria</taxon>
        <taxon>Bacillati</taxon>
        <taxon>Actinomycetota</taxon>
        <taxon>Actinomycetes</taxon>
        <taxon>Kitasatosporales</taxon>
        <taxon>Streptomycetaceae</taxon>
        <taxon>Streptomyces</taxon>
    </lineage>
</organism>
<dbReference type="Pfam" id="PF07228">
    <property type="entry name" value="SpoIIE"/>
    <property type="match status" value="1"/>
</dbReference>
<dbReference type="InterPro" id="IPR013656">
    <property type="entry name" value="PAS_4"/>
</dbReference>
<protein>
    <recommendedName>
        <fullName evidence="3">PPM-type phosphatase domain-containing protein</fullName>
    </recommendedName>
</protein>
<sequence>MPVTGAGGFNERRPPPVQGVRRTSTKPVPDVAGRPPDDGAALMLDSYGTVLACTPGVGELLGAQGKDLIGRPLTDFLAAGSGRGMLSRDGRAMLRRSGGPAVKVRLKVLPLGGGLGAQCLVWAVPEAVATEREQDQELVRALSGQTAIGLVLHDPDLRIVRSNHPPGAVGRPADAGAGPPGAALDEVLVPQDAGAVEKQLRWVAQTGVPVTDQVLRARYRTAPEQERIISLSALRLEDRDGRCTGVAVLFRDVTERHQAQRRQALVDGAEKLLLGPLDIVATAEGLARVLVPEYGDLAAIDLAEAALLGEEPGDFTLGEPLRRAAVAGSWPAELLPAGALLRVRGPGREPVYHRHAVAVPDLSELRAALADDAEGCRQVLPDAATSLLIMPLQARGRLLGAAVLWRCGTRARFGRDDATLGAQIGARAAFSLDNARRYTRERRTAEILQRSLLPQADVQVSAADAAGTYVPANTATGIGGTWFDVIPLSSCRVAFVVGDVPGHGVEAAAAMGQLRTAIQTLSDMDLPPDELLTHLDDLVTRLSQAGRAASVPPAGRRLGSVLGATCVYAVHDPITGLCTIASAGHPPPVLSVPGQPACFAQVKPGPPLGVGGPPFESVEQVMEPGMLLAFYTDKLLAHREDGTEERMRQLRDQVQAAAREDRSPAQTGHAVLRQLLPQAAEHEVALLVARLYGLPLGSTAAWEFPADPEAVSRARDAVTIQLAAWQLDELAFTTELVVSELVTNSIRYAGGPVGLRLIRDKTLICEISDPSQTQPRLRRALLTDEGGRGLFLVAQLAQRWGSRYTSHGKAIWAEQQLPAR</sequence>
<evidence type="ECO:0000313" key="5">
    <source>
        <dbReference type="Proteomes" id="UP000325763"/>
    </source>
</evidence>
<name>A0A5P2VY20_9ACTN</name>
<evidence type="ECO:0000313" key="4">
    <source>
        <dbReference type="EMBL" id="QEV37531.1"/>
    </source>
</evidence>
<dbReference type="InterPro" id="IPR036457">
    <property type="entry name" value="PPM-type-like_dom_sf"/>
</dbReference>
<dbReference type="SUPFAM" id="SSF55785">
    <property type="entry name" value="PYP-like sensor domain (PAS domain)"/>
    <property type="match status" value="1"/>
</dbReference>
<dbReference type="Gene3D" id="3.30.450.20">
    <property type="entry name" value="PAS domain"/>
    <property type="match status" value="1"/>
</dbReference>
<dbReference type="Pfam" id="PF13581">
    <property type="entry name" value="HATPase_c_2"/>
    <property type="match status" value="1"/>
</dbReference>
<dbReference type="CDD" id="cd00130">
    <property type="entry name" value="PAS"/>
    <property type="match status" value="1"/>
</dbReference>
<reference evidence="4 5" key="1">
    <citation type="submission" date="2017-09" db="EMBL/GenBank/DDBJ databases">
        <title>Streptomyces genome completion.</title>
        <authorList>
            <person name="Lee N."/>
            <person name="Cho B.-K."/>
        </authorList>
    </citation>
    <scope>NUCLEOTIDE SEQUENCE [LARGE SCALE GENOMIC DNA]</scope>
    <source>
        <strain evidence="4 5">ATCC 14899</strain>
    </source>
</reference>
<dbReference type="EMBL" id="CP023747">
    <property type="protein sequence ID" value="QEV37531.1"/>
    <property type="molecule type" value="Genomic_DNA"/>
</dbReference>
<dbReference type="KEGG" id="snq:CP978_02315"/>
<gene>
    <name evidence="4" type="ORF">CP978_02315</name>
</gene>
<dbReference type="PANTHER" id="PTHR43156:SF2">
    <property type="entry name" value="STAGE II SPORULATION PROTEIN E"/>
    <property type="match status" value="1"/>
</dbReference>
<dbReference type="Proteomes" id="UP000325763">
    <property type="component" value="Chromosome"/>
</dbReference>
<dbReference type="SMART" id="SM00331">
    <property type="entry name" value="PP2C_SIG"/>
    <property type="match status" value="1"/>
</dbReference>
<dbReference type="FunFam" id="3.30.565.10:FF:000028">
    <property type="entry name" value="PAS sensor protein"/>
    <property type="match status" value="1"/>
</dbReference>
<dbReference type="InterPro" id="IPR003594">
    <property type="entry name" value="HATPase_dom"/>
</dbReference>
<dbReference type="SUPFAM" id="SSF55781">
    <property type="entry name" value="GAF domain-like"/>
    <property type="match status" value="1"/>
</dbReference>
<dbReference type="Pfam" id="PF08448">
    <property type="entry name" value="PAS_4"/>
    <property type="match status" value="1"/>
</dbReference>
<accession>A0A5P2VY20</accession>
<dbReference type="InterPro" id="IPR035965">
    <property type="entry name" value="PAS-like_dom_sf"/>
</dbReference>
<dbReference type="Gene3D" id="3.30.450.40">
    <property type="match status" value="1"/>
</dbReference>
<dbReference type="Gene3D" id="3.30.565.10">
    <property type="entry name" value="Histidine kinase-like ATPase, C-terminal domain"/>
    <property type="match status" value="1"/>
</dbReference>
<dbReference type="AlphaFoldDB" id="A0A5P2VY20"/>
<dbReference type="InterPro" id="IPR036890">
    <property type="entry name" value="HATPase_C_sf"/>
</dbReference>
<dbReference type="CDD" id="cd16936">
    <property type="entry name" value="HATPase_RsbW-like"/>
    <property type="match status" value="1"/>
</dbReference>
<keyword evidence="1" id="KW-0378">Hydrolase</keyword>
<feature type="region of interest" description="Disordered" evidence="2">
    <location>
        <begin position="1"/>
        <end position="37"/>
    </location>
</feature>
<dbReference type="PANTHER" id="PTHR43156">
    <property type="entry name" value="STAGE II SPORULATION PROTEIN E-RELATED"/>
    <property type="match status" value="1"/>
</dbReference>
<dbReference type="Gene3D" id="3.60.40.10">
    <property type="entry name" value="PPM-type phosphatase domain"/>
    <property type="match status" value="1"/>
</dbReference>
<evidence type="ECO:0000256" key="2">
    <source>
        <dbReference type="SAM" id="MobiDB-lite"/>
    </source>
</evidence>
<feature type="domain" description="PPM-type phosphatase" evidence="3">
    <location>
        <begin position="463"/>
        <end position="691"/>
    </location>
</feature>
<dbReference type="GO" id="GO:0016791">
    <property type="term" value="F:phosphatase activity"/>
    <property type="evidence" value="ECO:0007669"/>
    <property type="project" value="TreeGrafter"/>
</dbReference>
<proteinExistence type="predicted"/>
<dbReference type="InterPro" id="IPR001932">
    <property type="entry name" value="PPM-type_phosphatase-like_dom"/>
</dbReference>
<dbReference type="SUPFAM" id="SSF55874">
    <property type="entry name" value="ATPase domain of HSP90 chaperone/DNA topoisomerase II/histidine kinase"/>
    <property type="match status" value="1"/>
</dbReference>
<dbReference type="InterPro" id="IPR029016">
    <property type="entry name" value="GAF-like_dom_sf"/>
</dbReference>
<dbReference type="InterPro" id="IPR052016">
    <property type="entry name" value="Bact_Sigma-Reg"/>
</dbReference>
<evidence type="ECO:0000259" key="3">
    <source>
        <dbReference type="SMART" id="SM00331"/>
    </source>
</evidence>
<evidence type="ECO:0000256" key="1">
    <source>
        <dbReference type="ARBA" id="ARBA00022801"/>
    </source>
</evidence>